<name>X6MTW5_RETFI</name>
<dbReference type="Proteomes" id="UP000023152">
    <property type="component" value="Unassembled WGS sequence"/>
</dbReference>
<reference evidence="1 2" key="1">
    <citation type="journal article" date="2013" name="Curr. Biol.">
        <title>The Genome of the Foraminiferan Reticulomyxa filosa.</title>
        <authorList>
            <person name="Glockner G."/>
            <person name="Hulsmann N."/>
            <person name="Schleicher M."/>
            <person name="Noegel A.A."/>
            <person name="Eichinger L."/>
            <person name="Gallinger C."/>
            <person name="Pawlowski J."/>
            <person name="Sierra R."/>
            <person name="Euteneuer U."/>
            <person name="Pillet L."/>
            <person name="Moustafa A."/>
            <person name="Platzer M."/>
            <person name="Groth M."/>
            <person name="Szafranski K."/>
            <person name="Schliwa M."/>
        </authorList>
    </citation>
    <scope>NUCLEOTIDE SEQUENCE [LARGE SCALE GENOMIC DNA]</scope>
</reference>
<dbReference type="AlphaFoldDB" id="X6MTW5"/>
<dbReference type="Gene3D" id="2.60.40.1180">
    <property type="entry name" value="Golgi alpha-mannosidase II"/>
    <property type="match status" value="1"/>
</dbReference>
<keyword evidence="2" id="KW-1185">Reference proteome</keyword>
<feature type="non-terminal residue" evidence="1">
    <location>
        <position position="169"/>
    </location>
</feature>
<dbReference type="OrthoDB" id="1334205at2759"/>
<dbReference type="EMBL" id="ASPP01016746">
    <property type="protein sequence ID" value="ETO17393.1"/>
    <property type="molecule type" value="Genomic_DNA"/>
</dbReference>
<feature type="non-terminal residue" evidence="1">
    <location>
        <position position="1"/>
    </location>
</feature>
<protein>
    <submittedName>
        <fullName evidence="1">Uncharacterized protein</fullName>
    </submittedName>
</protein>
<evidence type="ECO:0000313" key="1">
    <source>
        <dbReference type="EMBL" id="ETO17393.1"/>
    </source>
</evidence>
<comment type="caution">
    <text evidence="1">The sequence shown here is derived from an EMBL/GenBank/DDBJ whole genome shotgun (WGS) entry which is preliminary data.</text>
</comment>
<organism evidence="1 2">
    <name type="scientific">Reticulomyxa filosa</name>
    <dbReference type="NCBI Taxonomy" id="46433"/>
    <lineage>
        <taxon>Eukaryota</taxon>
        <taxon>Sar</taxon>
        <taxon>Rhizaria</taxon>
        <taxon>Retaria</taxon>
        <taxon>Foraminifera</taxon>
        <taxon>Monothalamids</taxon>
        <taxon>Reticulomyxidae</taxon>
        <taxon>Reticulomyxa</taxon>
    </lineage>
</organism>
<sequence>TTTRSRKHPFRLLVALDSNLNASGEIFVDDGEAQDSVGQGKYVLAWFKVMCNSIADITGFVCSIQSNVTHRGYYGIPNDTIVSVDIYGFGNKYFIPGVDLTQTEMTIEAIGDNETLADFQFDPYNGVLHISFLAASSALSITNDFYYAWTMEIPGSGFPVKHSHQSDTG</sequence>
<gene>
    <name evidence="1" type="ORF">RFI_19929</name>
</gene>
<dbReference type="InterPro" id="IPR013780">
    <property type="entry name" value="Glyco_hydro_b"/>
</dbReference>
<evidence type="ECO:0000313" key="2">
    <source>
        <dbReference type="Proteomes" id="UP000023152"/>
    </source>
</evidence>
<accession>X6MTW5</accession>
<proteinExistence type="predicted"/>